<dbReference type="eggNOG" id="ENOG50348PS">
    <property type="taxonomic scope" value="Bacteria"/>
</dbReference>
<dbReference type="STRING" id="517418.Ctha_0067"/>
<dbReference type="EMBL" id="CP001100">
    <property type="protein sequence ID" value="ACF12538.1"/>
    <property type="molecule type" value="Genomic_DNA"/>
</dbReference>
<accession>B3QSE7</accession>
<evidence type="ECO:0000313" key="2">
    <source>
        <dbReference type="EMBL" id="ACF12538.1"/>
    </source>
</evidence>
<name>B3QSE7_CHLT3</name>
<dbReference type="RefSeq" id="WP_012498622.1">
    <property type="nucleotide sequence ID" value="NC_011026.1"/>
</dbReference>
<keyword evidence="1" id="KW-0732">Signal</keyword>
<reference evidence="2 3" key="1">
    <citation type="submission" date="2008-06" db="EMBL/GenBank/DDBJ databases">
        <title>Complete sequence of Chloroherpeton thalassium ATCC 35110.</title>
        <authorList>
            <consortium name="US DOE Joint Genome Institute"/>
            <person name="Lucas S."/>
            <person name="Copeland A."/>
            <person name="Lapidus A."/>
            <person name="Glavina del Rio T."/>
            <person name="Dalin E."/>
            <person name="Tice H."/>
            <person name="Bruce D."/>
            <person name="Goodwin L."/>
            <person name="Pitluck S."/>
            <person name="Schmutz J."/>
            <person name="Larimer F."/>
            <person name="Land M."/>
            <person name="Hauser L."/>
            <person name="Kyrpides N."/>
            <person name="Mikhailova N."/>
            <person name="Liu Z."/>
            <person name="Li T."/>
            <person name="Zhao F."/>
            <person name="Overmann J."/>
            <person name="Bryant D.A."/>
            <person name="Richardson P."/>
        </authorList>
    </citation>
    <scope>NUCLEOTIDE SEQUENCE [LARGE SCALE GENOMIC DNA]</scope>
    <source>
        <strain evidence="3">ATCC 35110 / GB-78</strain>
    </source>
</reference>
<evidence type="ECO:0000256" key="1">
    <source>
        <dbReference type="SAM" id="SignalP"/>
    </source>
</evidence>
<protein>
    <submittedName>
        <fullName evidence="2">Uncharacterized protein</fullName>
    </submittedName>
</protein>
<keyword evidence="3" id="KW-1185">Reference proteome</keyword>
<proteinExistence type="predicted"/>
<dbReference type="AlphaFoldDB" id="B3QSE7"/>
<dbReference type="KEGG" id="cts:Ctha_0067"/>
<feature type="signal peptide" evidence="1">
    <location>
        <begin position="1"/>
        <end position="20"/>
    </location>
</feature>
<dbReference type="HOGENOM" id="CLU_1394166_0_0_10"/>
<organism evidence="2 3">
    <name type="scientific">Chloroherpeton thalassium (strain ATCC 35110 / GB-78)</name>
    <dbReference type="NCBI Taxonomy" id="517418"/>
    <lineage>
        <taxon>Bacteria</taxon>
        <taxon>Pseudomonadati</taxon>
        <taxon>Chlorobiota</taxon>
        <taxon>Chlorobiia</taxon>
        <taxon>Chlorobiales</taxon>
        <taxon>Chloroherpetonaceae</taxon>
        <taxon>Chloroherpeton</taxon>
    </lineage>
</organism>
<evidence type="ECO:0000313" key="3">
    <source>
        <dbReference type="Proteomes" id="UP000001208"/>
    </source>
</evidence>
<dbReference type="Proteomes" id="UP000001208">
    <property type="component" value="Chromosome"/>
</dbReference>
<feature type="chain" id="PRO_5002795706" evidence="1">
    <location>
        <begin position="21"/>
        <end position="195"/>
    </location>
</feature>
<sequence length="195" mass="22188">MKCLLFTACRLIFCASLLFGQNPEKSLQLLEKANLVTIPALNNTSEDAKAVLRLPSTLFLTLSQIASEGSMTSKSALENSLFNTFESNMIFLKGVFRGKNALQAGGFELMINRDGRSGKTLIYEDTLFAKPRFFLRWRHTGSATEYLLRKFIQRKRLEETALLHSDGSGSYERKRCSRILEKFRWNKSGELEKSE</sequence>
<gene>
    <name evidence="2" type="ordered locus">Ctha_0067</name>
</gene>